<protein>
    <submittedName>
        <fullName evidence="1">Uncharacterized protein</fullName>
    </submittedName>
</protein>
<evidence type="ECO:0000313" key="1">
    <source>
        <dbReference type="EMBL" id="DAB37631.1"/>
    </source>
</evidence>
<accession>A0A2D3W8F3</accession>
<dbReference type="Proteomes" id="UP000228859">
    <property type="component" value="Unassembled WGS sequence"/>
</dbReference>
<dbReference type="EMBL" id="DLUI01000145">
    <property type="protein sequence ID" value="DAB37631.1"/>
    <property type="molecule type" value="Genomic_DNA"/>
</dbReference>
<comment type="caution">
    <text evidence="1">The sequence shown here is derived from an EMBL/GenBank/DDBJ whole genome shotgun (WGS) entry which is preliminary data.</text>
</comment>
<proteinExistence type="predicted"/>
<name>A0A2D3W8F3_9BACT</name>
<evidence type="ECO:0000313" key="2">
    <source>
        <dbReference type="Proteomes" id="UP000228859"/>
    </source>
</evidence>
<reference evidence="1 2" key="1">
    <citation type="journal article" date="2017" name="Front. Microbiol.">
        <title>Comparative Genomic Analysis of the Class Epsilonproteobacteria and Proposed Reclassification to Epsilonbacteraeota (phyl. nov.).</title>
        <authorList>
            <person name="Waite D.W."/>
            <person name="Vanwonterghem I."/>
            <person name="Rinke C."/>
            <person name="Parks D.H."/>
            <person name="Zhang Y."/>
            <person name="Takai K."/>
            <person name="Sievert S.M."/>
            <person name="Simon J."/>
            <person name="Campbell B.J."/>
            <person name="Hanson T.E."/>
            <person name="Woyke T."/>
            <person name="Klotz M.G."/>
            <person name="Hugenholtz P."/>
        </authorList>
    </citation>
    <scope>NUCLEOTIDE SEQUENCE [LARGE SCALE GENOMIC DNA]</scope>
    <source>
        <strain evidence="1">UBA12443</strain>
    </source>
</reference>
<dbReference type="RefSeq" id="WP_294894556.1">
    <property type="nucleotide sequence ID" value="NZ_DLUI01000145.1"/>
</dbReference>
<gene>
    <name evidence="1" type="ORF">CFH83_10155</name>
</gene>
<organism evidence="1 2">
    <name type="scientific">Sulfuricurvum kujiense</name>
    <dbReference type="NCBI Taxonomy" id="148813"/>
    <lineage>
        <taxon>Bacteria</taxon>
        <taxon>Pseudomonadati</taxon>
        <taxon>Campylobacterota</taxon>
        <taxon>Epsilonproteobacteria</taxon>
        <taxon>Campylobacterales</taxon>
        <taxon>Sulfurimonadaceae</taxon>
        <taxon>Sulfuricurvum</taxon>
    </lineage>
</organism>
<dbReference type="AlphaFoldDB" id="A0A2D3W8F3"/>
<sequence length="62" mass="7248">MAGVQDKLKAELMVEIYASIDRIYDSIEQHFDLDEMRRINVIKSLNTLKDELYFVVQTTPLS</sequence>